<dbReference type="SMART" id="SM00267">
    <property type="entry name" value="GGDEF"/>
    <property type="match status" value="1"/>
</dbReference>
<comment type="caution">
    <text evidence="2">The sequence shown here is derived from an EMBL/GenBank/DDBJ whole genome shotgun (WGS) entry which is preliminary data.</text>
</comment>
<dbReference type="PANTHER" id="PTHR46663:SF2">
    <property type="entry name" value="GGDEF DOMAIN-CONTAINING PROTEIN"/>
    <property type="match status" value="1"/>
</dbReference>
<organism evidence="2 3">
    <name type="scientific">Paludibacterium denitrificans</name>
    <dbReference type="NCBI Taxonomy" id="2675226"/>
    <lineage>
        <taxon>Bacteria</taxon>
        <taxon>Pseudomonadati</taxon>
        <taxon>Pseudomonadota</taxon>
        <taxon>Betaproteobacteria</taxon>
        <taxon>Neisseriales</taxon>
        <taxon>Chromobacteriaceae</taxon>
        <taxon>Paludibacterium</taxon>
    </lineage>
</organism>
<dbReference type="Proteomes" id="UP000446658">
    <property type="component" value="Unassembled WGS sequence"/>
</dbReference>
<dbReference type="Pfam" id="PF00990">
    <property type="entry name" value="GGDEF"/>
    <property type="match status" value="1"/>
</dbReference>
<sequence length="142" mass="15331">MCNKAHLLFIDLDGFKPINDQLGHEAGDQALIEVARRLKCTVGKNDFIGRLGGDEFVVILTQTTDHEDALSMARTLISAISIPMHILSAKIPRTLGASIGIVAISPWQGTRTMILTAADHAMYRAKHLGKGQAQFGQLVAIA</sequence>
<protein>
    <submittedName>
        <fullName evidence="2">Diguanylate cyclase</fullName>
    </submittedName>
</protein>
<dbReference type="CDD" id="cd01949">
    <property type="entry name" value="GGDEF"/>
    <property type="match status" value="1"/>
</dbReference>
<dbReference type="PANTHER" id="PTHR46663">
    <property type="entry name" value="DIGUANYLATE CYCLASE DGCT-RELATED"/>
    <property type="match status" value="1"/>
</dbReference>
<dbReference type="AlphaFoldDB" id="A0A844GHN7"/>
<evidence type="ECO:0000313" key="2">
    <source>
        <dbReference type="EMBL" id="MTD34174.1"/>
    </source>
</evidence>
<dbReference type="InterPro" id="IPR029787">
    <property type="entry name" value="Nucleotide_cyclase"/>
</dbReference>
<dbReference type="InterPro" id="IPR043128">
    <property type="entry name" value="Rev_trsase/Diguanyl_cyclase"/>
</dbReference>
<accession>A0A844GHN7</accession>
<gene>
    <name evidence="2" type="ORF">GKE73_17450</name>
</gene>
<proteinExistence type="predicted"/>
<name>A0A844GHN7_9NEIS</name>
<dbReference type="RefSeq" id="WP_280955265.1">
    <property type="nucleotide sequence ID" value="NZ_WLYX01000002.1"/>
</dbReference>
<reference evidence="2 3" key="1">
    <citation type="submission" date="2019-11" db="EMBL/GenBank/DDBJ databases">
        <title>Draft genome sequence of Paludibacterium sp. dN18-1.</title>
        <authorList>
            <person name="Im W.-T."/>
        </authorList>
    </citation>
    <scope>NUCLEOTIDE SEQUENCE [LARGE SCALE GENOMIC DNA]</scope>
    <source>
        <strain evidence="3">dN 18-1</strain>
    </source>
</reference>
<evidence type="ECO:0000259" key="1">
    <source>
        <dbReference type="PROSITE" id="PS50887"/>
    </source>
</evidence>
<dbReference type="InterPro" id="IPR052163">
    <property type="entry name" value="DGC-Regulatory_Protein"/>
</dbReference>
<dbReference type="InterPro" id="IPR000160">
    <property type="entry name" value="GGDEF_dom"/>
</dbReference>
<evidence type="ECO:0000313" key="3">
    <source>
        <dbReference type="Proteomes" id="UP000446658"/>
    </source>
</evidence>
<dbReference type="PROSITE" id="PS50887">
    <property type="entry name" value="GGDEF"/>
    <property type="match status" value="1"/>
</dbReference>
<feature type="domain" description="GGDEF" evidence="1">
    <location>
        <begin position="3"/>
        <end position="138"/>
    </location>
</feature>
<dbReference type="SUPFAM" id="SSF55073">
    <property type="entry name" value="Nucleotide cyclase"/>
    <property type="match status" value="1"/>
</dbReference>
<dbReference type="Gene3D" id="3.30.70.270">
    <property type="match status" value="1"/>
</dbReference>
<dbReference type="NCBIfam" id="TIGR00254">
    <property type="entry name" value="GGDEF"/>
    <property type="match status" value="1"/>
</dbReference>
<dbReference type="EMBL" id="WLYX01000002">
    <property type="protein sequence ID" value="MTD34174.1"/>
    <property type="molecule type" value="Genomic_DNA"/>
</dbReference>
<keyword evidence="3" id="KW-1185">Reference proteome</keyword>